<dbReference type="Proteomes" id="UP000179243">
    <property type="component" value="Unassembled WGS sequence"/>
</dbReference>
<proteinExistence type="predicted"/>
<reference evidence="1 2" key="1">
    <citation type="journal article" date="2016" name="Nat. Commun.">
        <title>Thousands of microbial genomes shed light on interconnected biogeochemical processes in an aquifer system.</title>
        <authorList>
            <person name="Anantharaman K."/>
            <person name="Brown C.T."/>
            <person name="Hug L.A."/>
            <person name="Sharon I."/>
            <person name="Castelle C.J."/>
            <person name="Probst A.J."/>
            <person name="Thomas B.C."/>
            <person name="Singh A."/>
            <person name="Wilkins M.J."/>
            <person name="Karaoz U."/>
            <person name="Brodie E.L."/>
            <person name="Williams K.H."/>
            <person name="Hubbard S.S."/>
            <person name="Banfield J.F."/>
        </authorList>
    </citation>
    <scope>NUCLEOTIDE SEQUENCE [LARGE SCALE GENOMIC DNA]</scope>
</reference>
<dbReference type="EMBL" id="MFYX01000155">
    <property type="protein sequence ID" value="OGK00052.1"/>
    <property type="molecule type" value="Genomic_DNA"/>
</dbReference>
<accession>A0A1F7F0C0</accession>
<organism evidence="1 2">
    <name type="scientific">Candidatus Raymondbacteria bacterium RIFOXYD12_FULL_49_13</name>
    <dbReference type="NCBI Taxonomy" id="1817890"/>
    <lineage>
        <taxon>Bacteria</taxon>
        <taxon>Raymondiibacteriota</taxon>
    </lineage>
</organism>
<dbReference type="Pfam" id="PF09957">
    <property type="entry name" value="VapB_antitoxin"/>
    <property type="match status" value="1"/>
</dbReference>
<evidence type="ECO:0000313" key="1">
    <source>
        <dbReference type="EMBL" id="OGK00052.1"/>
    </source>
</evidence>
<name>A0A1F7F0C0_UNCRA</name>
<evidence type="ECO:0000313" key="2">
    <source>
        <dbReference type="Proteomes" id="UP000179243"/>
    </source>
</evidence>
<gene>
    <name evidence="1" type="ORF">A2519_22250</name>
</gene>
<comment type="caution">
    <text evidence="1">The sequence shown here is derived from an EMBL/GenBank/DDBJ whole genome shotgun (WGS) entry which is preliminary data.</text>
</comment>
<sequence length="68" mass="7911">MKRTNIVIDENLVKRGLRATGLKTRRALVDFALQEVVKRERVKDLIALRGAIHWDGDLSRMRRSRIAQ</sequence>
<dbReference type="InterPro" id="IPR019239">
    <property type="entry name" value="VapB_antitoxin"/>
</dbReference>
<protein>
    <submittedName>
        <fullName evidence="1">Transcriptional regulator of the Arc/MetJ class</fullName>
    </submittedName>
</protein>
<dbReference type="AlphaFoldDB" id="A0A1F7F0C0"/>